<reference evidence="1" key="1">
    <citation type="journal article" date="2021" name="bioRxiv">
        <title>Whole Genome Assembly and Annotation of Northern Wild Rice, Zizania palustris L., Supports a Whole Genome Duplication in the Zizania Genus.</title>
        <authorList>
            <person name="Haas M."/>
            <person name="Kono T."/>
            <person name="Macchietto M."/>
            <person name="Millas R."/>
            <person name="McGilp L."/>
            <person name="Shao M."/>
            <person name="Duquette J."/>
            <person name="Hirsch C.N."/>
            <person name="Kimball J."/>
        </authorList>
    </citation>
    <scope>NUCLEOTIDE SEQUENCE</scope>
    <source>
        <tissue evidence="1">Fresh leaf tissue</tissue>
    </source>
</reference>
<gene>
    <name evidence="1" type="ORF">GUJ93_ZPchr0499g26855</name>
</gene>
<protein>
    <submittedName>
        <fullName evidence="1">Uncharacterized protein</fullName>
    </submittedName>
</protein>
<comment type="caution">
    <text evidence="1">The sequence shown here is derived from an EMBL/GenBank/DDBJ whole genome shotgun (WGS) entry which is preliminary data.</text>
</comment>
<name>A0A8J5RER4_ZIZPA</name>
<proteinExistence type="predicted"/>
<dbReference type="EMBL" id="JAAALK010000666">
    <property type="protein sequence ID" value="KAG8044474.1"/>
    <property type="molecule type" value="Genomic_DNA"/>
</dbReference>
<evidence type="ECO:0000313" key="1">
    <source>
        <dbReference type="EMBL" id="KAG8044474.1"/>
    </source>
</evidence>
<organism evidence="1 2">
    <name type="scientific">Zizania palustris</name>
    <name type="common">Northern wild rice</name>
    <dbReference type="NCBI Taxonomy" id="103762"/>
    <lineage>
        <taxon>Eukaryota</taxon>
        <taxon>Viridiplantae</taxon>
        <taxon>Streptophyta</taxon>
        <taxon>Embryophyta</taxon>
        <taxon>Tracheophyta</taxon>
        <taxon>Spermatophyta</taxon>
        <taxon>Magnoliopsida</taxon>
        <taxon>Liliopsida</taxon>
        <taxon>Poales</taxon>
        <taxon>Poaceae</taxon>
        <taxon>BOP clade</taxon>
        <taxon>Oryzoideae</taxon>
        <taxon>Oryzeae</taxon>
        <taxon>Zizaniinae</taxon>
        <taxon>Zizania</taxon>
    </lineage>
</organism>
<dbReference type="Proteomes" id="UP000729402">
    <property type="component" value="Unassembled WGS sequence"/>
</dbReference>
<accession>A0A8J5RER4</accession>
<sequence>MFFDVVFSGQKTSSTAAEQQQRICSACRHKAKPLANPQAWAPREYISSRLHRMLQGPKQFLSSYTFHESTAGSFWLDFPWCVCCGIACAGIAIRPVTTSFVTAQFFFADRHAGK</sequence>
<dbReference type="AlphaFoldDB" id="A0A8J5RER4"/>
<evidence type="ECO:0000313" key="2">
    <source>
        <dbReference type="Proteomes" id="UP000729402"/>
    </source>
</evidence>
<reference evidence="1" key="2">
    <citation type="submission" date="2021-02" db="EMBL/GenBank/DDBJ databases">
        <authorList>
            <person name="Kimball J.A."/>
            <person name="Haas M.W."/>
            <person name="Macchietto M."/>
            <person name="Kono T."/>
            <person name="Duquette J."/>
            <person name="Shao M."/>
        </authorList>
    </citation>
    <scope>NUCLEOTIDE SEQUENCE</scope>
    <source>
        <tissue evidence="1">Fresh leaf tissue</tissue>
    </source>
</reference>
<keyword evidence="2" id="KW-1185">Reference proteome</keyword>